<protein>
    <submittedName>
        <fullName evidence="2">Uncharacterized protein</fullName>
    </submittedName>
</protein>
<dbReference type="AlphaFoldDB" id="A0A3L8P5Y9"/>
<organism evidence="2 3">
    <name type="scientific">Nocardioides mangrovicus</name>
    <dbReference type="NCBI Taxonomy" id="2478913"/>
    <lineage>
        <taxon>Bacteria</taxon>
        <taxon>Bacillati</taxon>
        <taxon>Actinomycetota</taxon>
        <taxon>Actinomycetes</taxon>
        <taxon>Propionibacteriales</taxon>
        <taxon>Nocardioidaceae</taxon>
        <taxon>Nocardioides</taxon>
    </lineage>
</organism>
<proteinExistence type="predicted"/>
<dbReference type="Proteomes" id="UP000281708">
    <property type="component" value="Unassembled WGS sequence"/>
</dbReference>
<feature type="compositionally biased region" description="Basic and acidic residues" evidence="1">
    <location>
        <begin position="345"/>
        <end position="355"/>
    </location>
</feature>
<gene>
    <name evidence="2" type="ORF">D9V37_02465</name>
</gene>
<keyword evidence="3" id="KW-1185">Reference proteome</keyword>
<feature type="region of interest" description="Disordered" evidence="1">
    <location>
        <begin position="345"/>
        <end position="364"/>
    </location>
</feature>
<dbReference type="OrthoDB" id="3790880at2"/>
<comment type="caution">
    <text evidence="2">The sequence shown here is derived from an EMBL/GenBank/DDBJ whole genome shotgun (WGS) entry which is preliminary data.</text>
</comment>
<sequence length="393" mass="43622">MVIQYSLPTLMEKVMRAGGRLQWATTTPAPEAIQAFADAVCRAYPPIDPDSDDDVDILDFFGPGDGEGGPVIYINRCEARWLGEYFITHLAAALEEAGFQGWLREGARVDAPVVRNPSVVLAATMKLDWDVFLGVGPNEWGLPQWAWFVDPERTHRVLGPWLEWTTSLAGDSFLTMRAVTSKVIASLARDIVLHTLSDPLHSPRIVLLGFDESGQRARRLCIDPHGFVGLQSYNPAQSWRDHAADLTALATHAAGDLTNAFLRNANHPESSVVLDITSLPWPYVIRAQVAHLEESYLYDAHGWQLVTDQHLAHLGNLDPSRWQVELVTADRYTVTARDLAPWLDADSRPLERGEPPRPPVPPIGVLDTARADFADDLMSHQVLLDHPFPTYPA</sequence>
<reference evidence="2 3" key="1">
    <citation type="submission" date="2018-10" db="EMBL/GenBank/DDBJ databases">
        <title>Marmoricola sp. 4Q3S-7 whole genome shotgun sequence.</title>
        <authorList>
            <person name="Li F."/>
        </authorList>
    </citation>
    <scope>NUCLEOTIDE SEQUENCE [LARGE SCALE GENOMIC DNA]</scope>
    <source>
        <strain evidence="2 3">4Q3S-7</strain>
    </source>
</reference>
<evidence type="ECO:0000313" key="2">
    <source>
        <dbReference type="EMBL" id="RLV50836.1"/>
    </source>
</evidence>
<evidence type="ECO:0000313" key="3">
    <source>
        <dbReference type="Proteomes" id="UP000281708"/>
    </source>
</evidence>
<dbReference type="EMBL" id="RDBE01000001">
    <property type="protein sequence ID" value="RLV50836.1"/>
    <property type="molecule type" value="Genomic_DNA"/>
</dbReference>
<name>A0A3L8P5Y9_9ACTN</name>
<accession>A0A3L8P5Y9</accession>
<dbReference type="RefSeq" id="WP_121804517.1">
    <property type="nucleotide sequence ID" value="NZ_RDBE01000001.1"/>
</dbReference>
<evidence type="ECO:0000256" key="1">
    <source>
        <dbReference type="SAM" id="MobiDB-lite"/>
    </source>
</evidence>